<feature type="domain" description="C-type lectin" evidence="6">
    <location>
        <begin position="8"/>
        <end position="117"/>
    </location>
</feature>
<dbReference type="GO" id="GO:0042269">
    <property type="term" value="P:regulation of natural killer cell mediated cytotoxicity"/>
    <property type="evidence" value="ECO:0007669"/>
    <property type="project" value="TreeGrafter"/>
</dbReference>
<name>K7FEG6_PELSI</name>
<evidence type="ECO:0000256" key="1">
    <source>
        <dbReference type="ARBA" id="ARBA00004606"/>
    </source>
</evidence>
<dbReference type="Ensembl" id="ENSPSIT00000006463.1">
    <property type="protein sequence ID" value="ENSPSIP00000006426.1"/>
    <property type="gene ID" value="ENSPSIG00000005912.1"/>
</dbReference>
<evidence type="ECO:0000313" key="7">
    <source>
        <dbReference type="Ensembl" id="ENSPSIP00000006426.1"/>
    </source>
</evidence>
<dbReference type="GO" id="GO:0009986">
    <property type="term" value="C:cell surface"/>
    <property type="evidence" value="ECO:0007669"/>
    <property type="project" value="TreeGrafter"/>
</dbReference>
<dbReference type="GO" id="GO:0005886">
    <property type="term" value="C:plasma membrane"/>
    <property type="evidence" value="ECO:0007669"/>
    <property type="project" value="TreeGrafter"/>
</dbReference>
<proteinExistence type="predicted"/>
<dbReference type="EMBL" id="AGCU01118460">
    <property type="status" value="NOT_ANNOTATED_CDS"/>
    <property type="molecule type" value="Genomic_DNA"/>
</dbReference>
<keyword evidence="8" id="KW-1185">Reference proteome</keyword>
<dbReference type="SMART" id="SM00034">
    <property type="entry name" value="CLECT"/>
    <property type="match status" value="1"/>
</dbReference>
<reference evidence="7" key="3">
    <citation type="submission" date="2025-08" db="UniProtKB">
        <authorList>
            <consortium name="Ensembl"/>
        </authorList>
    </citation>
    <scope>IDENTIFICATION</scope>
</reference>
<dbReference type="PANTHER" id="PTHR46784">
    <property type="entry name" value="KILLER CELL LECTIN-LIKE RECEPTOR SUBFAMILY B MEMBER 1"/>
    <property type="match status" value="1"/>
</dbReference>
<dbReference type="OMA" id="SKENAGW"/>
<keyword evidence="4" id="KW-1133">Transmembrane helix</keyword>
<keyword evidence="5" id="KW-1015">Disulfide bond</keyword>
<dbReference type="PROSITE" id="PS50041">
    <property type="entry name" value="C_TYPE_LECTIN_2"/>
    <property type="match status" value="1"/>
</dbReference>
<dbReference type="GO" id="GO:0030246">
    <property type="term" value="F:carbohydrate binding"/>
    <property type="evidence" value="ECO:0007669"/>
    <property type="project" value="UniProtKB-KW"/>
</dbReference>
<evidence type="ECO:0000313" key="8">
    <source>
        <dbReference type="Proteomes" id="UP000007267"/>
    </source>
</evidence>
<organism evidence="7 8">
    <name type="scientific">Pelodiscus sinensis</name>
    <name type="common">Chinese softshell turtle</name>
    <name type="synonym">Trionyx sinensis</name>
    <dbReference type="NCBI Taxonomy" id="13735"/>
    <lineage>
        <taxon>Eukaryota</taxon>
        <taxon>Metazoa</taxon>
        <taxon>Chordata</taxon>
        <taxon>Craniata</taxon>
        <taxon>Vertebrata</taxon>
        <taxon>Euteleostomi</taxon>
        <taxon>Archelosauria</taxon>
        <taxon>Testudinata</taxon>
        <taxon>Testudines</taxon>
        <taxon>Cryptodira</taxon>
        <taxon>Trionychia</taxon>
        <taxon>Trionychidae</taxon>
        <taxon>Pelodiscus</taxon>
    </lineage>
</organism>
<dbReference type="eggNOG" id="KOG4297">
    <property type="taxonomic scope" value="Eukaryota"/>
</dbReference>
<reference evidence="8" key="2">
    <citation type="journal article" date="2013" name="Nat. Genet.">
        <title>The draft genomes of soft-shell turtle and green sea turtle yield insights into the development and evolution of the turtle-specific body plan.</title>
        <authorList>
            <person name="Wang Z."/>
            <person name="Pascual-Anaya J."/>
            <person name="Zadissa A."/>
            <person name="Li W."/>
            <person name="Niimura Y."/>
            <person name="Huang Z."/>
            <person name="Li C."/>
            <person name="White S."/>
            <person name="Xiong Z."/>
            <person name="Fang D."/>
            <person name="Wang B."/>
            <person name="Ming Y."/>
            <person name="Chen Y."/>
            <person name="Zheng Y."/>
            <person name="Kuraku S."/>
            <person name="Pignatelli M."/>
            <person name="Herrero J."/>
            <person name="Beal K."/>
            <person name="Nozawa M."/>
            <person name="Li Q."/>
            <person name="Wang J."/>
            <person name="Zhang H."/>
            <person name="Yu L."/>
            <person name="Shigenobu S."/>
            <person name="Wang J."/>
            <person name="Liu J."/>
            <person name="Flicek P."/>
            <person name="Searle S."/>
            <person name="Wang J."/>
            <person name="Kuratani S."/>
            <person name="Yin Y."/>
            <person name="Aken B."/>
            <person name="Zhang G."/>
            <person name="Irie N."/>
        </authorList>
    </citation>
    <scope>NUCLEOTIDE SEQUENCE [LARGE SCALE GENOMIC DNA]</scope>
    <source>
        <strain evidence="8">Daiwa-1</strain>
    </source>
</reference>
<keyword evidence="4" id="KW-0472">Membrane</keyword>
<evidence type="ECO:0000256" key="2">
    <source>
        <dbReference type="ARBA" id="ARBA00022734"/>
    </source>
</evidence>
<dbReference type="InterPro" id="IPR051527">
    <property type="entry name" value="KLR_subfamily_B"/>
</dbReference>
<reference evidence="8" key="1">
    <citation type="submission" date="2011-10" db="EMBL/GenBank/DDBJ databases">
        <authorList>
            <consortium name="Soft-shell Turtle Genome Consortium"/>
        </authorList>
    </citation>
    <scope>NUCLEOTIDE SEQUENCE [LARGE SCALE GENOMIC DNA]</scope>
    <source>
        <strain evidence="8">Daiwa-1</strain>
    </source>
</reference>
<evidence type="ECO:0000259" key="6">
    <source>
        <dbReference type="PROSITE" id="PS50041"/>
    </source>
</evidence>
<dbReference type="InterPro" id="IPR016187">
    <property type="entry name" value="CTDL_fold"/>
</dbReference>
<reference evidence="7" key="4">
    <citation type="submission" date="2025-09" db="UniProtKB">
        <authorList>
            <consortium name="Ensembl"/>
        </authorList>
    </citation>
    <scope>IDENTIFICATION</scope>
</reference>
<dbReference type="GeneTree" id="ENSGT00940000154685"/>
<dbReference type="Proteomes" id="UP000007267">
    <property type="component" value="Unassembled WGS sequence"/>
</dbReference>
<accession>K7FEG6</accession>
<dbReference type="Pfam" id="PF00059">
    <property type="entry name" value="Lectin_C"/>
    <property type="match status" value="1"/>
</dbReference>
<evidence type="ECO:0000256" key="3">
    <source>
        <dbReference type="ARBA" id="ARBA00022968"/>
    </source>
</evidence>
<dbReference type="CDD" id="cd03593">
    <property type="entry name" value="CLECT_NK_receptors_like"/>
    <property type="match status" value="1"/>
</dbReference>
<evidence type="ECO:0000256" key="4">
    <source>
        <dbReference type="ARBA" id="ARBA00022989"/>
    </source>
</evidence>
<dbReference type="Gene3D" id="3.10.100.10">
    <property type="entry name" value="Mannose-Binding Protein A, subunit A"/>
    <property type="match status" value="1"/>
</dbReference>
<dbReference type="GO" id="GO:0038023">
    <property type="term" value="F:signaling receptor activity"/>
    <property type="evidence" value="ECO:0007669"/>
    <property type="project" value="TreeGrafter"/>
</dbReference>
<dbReference type="PANTHER" id="PTHR46784:SF1">
    <property type="entry name" value="KILLER CELL LECTIN-LIKE RECEPTOR SUBFAMILY B MEMBER 1"/>
    <property type="match status" value="1"/>
</dbReference>
<dbReference type="HOGENOM" id="CLU_049894_8_5_1"/>
<dbReference type="InterPro" id="IPR033992">
    <property type="entry name" value="NKR-like_CTLD"/>
</dbReference>
<protein>
    <submittedName>
        <fullName evidence="7">Killer cell lectin-like receptor subfamily B member 1B allele C</fullName>
    </submittedName>
</protein>
<dbReference type="SUPFAM" id="SSF56436">
    <property type="entry name" value="C-type lectin-like"/>
    <property type="match status" value="1"/>
</dbReference>
<keyword evidence="3" id="KW-0735">Signal-anchor</keyword>
<comment type="subcellular location">
    <subcellularLocation>
        <location evidence="1">Membrane</location>
        <topology evidence="1">Single-pass type II membrane protein</topology>
    </subcellularLocation>
</comment>
<dbReference type="InterPro" id="IPR016186">
    <property type="entry name" value="C-type_lectin-like/link_sf"/>
</dbReference>
<evidence type="ECO:0000256" key="5">
    <source>
        <dbReference type="ARBA" id="ARBA00023157"/>
    </source>
</evidence>
<keyword evidence="4" id="KW-0812">Transmembrane</keyword>
<sequence>CPMDWLSHRGKCYWVSKENAGWNASWDDCSAKGAHLLVIQDWEVMEFLHNFTQGQIPAWLGLRVTSPEKNWTWVDNSTWNQTLFPVSGAADVNSCGMIKGNRIRSETCTAEFRWICQKEGKCTCNCTPS</sequence>
<dbReference type="AlphaFoldDB" id="K7FEG6"/>
<dbReference type="InterPro" id="IPR001304">
    <property type="entry name" value="C-type_lectin-like"/>
</dbReference>
<keyword evidence="2" id="KW-0430">Lectin</keyword>